<name>A0A9D9EB14_9SPIR</name>
<dbReference type="InterPro" id="IPR036412">
    <property type="entry name" value="HAD-like_sf"/>
</dbReference>
<evidence type="ECO:0000313" key="2">
    <source>
        <dbReference type="Proteomes" id="UP000823633"/>
    </source>
</evidence>
<dbReference type="AlphaFoldDB" id="A0A9D9EB14"/>
<dbReference type="SFLD" id="SFLDG01129">
    <property type="entry name" value="C1.5:_HAD__Beta-PGM__Phosphata"/>
    <property type="match status" value="1"/>
</dbReference>
<dbReference type="SFLD" id="SFLDS00003">
    <property type="entry name" value="Haloacid_Dehalogenase"/>
    <property type="match status" value="1"/>
</dbReference>
<dbReference type="PANTHER" id="PTHR47478:SF1">
    <property type="entry name" value="PYRIMIDINE 5'-NUCLEOTIDASE YJJG"/>
    <property type="match status" value="1"/>
</dbReference>
<proteinExistence type="predicted"/>
<organism evidence="1 2">
    <name type="scientific">Candidatus Aphodenecus pullistercoris</name>
    <dbReference type="NCBI Taxonomy" id="2840669"/>
    <lineage>
        <taxon>Bacteria</taxon>
        <taxon>Pseudomonadati</taxon>
        <taxon>Spirochaetota</taxon>
        <taxon>Spirochaetia</taxon>
        <taxon>Spirochaetales</taxon>
        <taxon>Candidatus Aphodenecus</taxon>
    </lineage>
</organism>
<dbReference type="NCBIfam" id="TIGR02254">
    <property type="entry name" value="YjjG_YfnB"/>
    <property type="match status" value="1"/>
</dbReference>
<dbReference type="Pfam" id="PF13419">
    <property type="entry name" value="HAD_2"/>
    <property type="match status" value="1"/>
</dbReference>
<reference evidence="1" key="1">
    <citation type="submission" date="2020-10" db="EMBL/GenBank/DDBJ databases">
        <authorList>
            <person name="Gilroy R."/>
        </authorList>
    </citation>
    <scope>NUCLEOTIDE SEQUENCE</scope>
    <source>
        <strain evidence="1">11167</strain>
    </source>
</reference>
<comment type="caution">
    <text evidence="1">The sequence shown here is derived from an EMBL/GenBank/DDBJ whole genome shotgun (WGS) entry which is preliminary data.</text>
</comment>
<dbReference type="InterPro" id="IPR023198">
    <property type="entry name" value="PGP-like_dom2"/>
</dbReference>
<dbReference type="PANTHER" id="PTHR47478">
    <property type="match status" value="1"/>
</dbReference>
<dbReference type="EMBL" id="JADIMU010000045">
    <property type="protein sequence ID" value="MBO8443500.1"/>
    <property type="molecule type" value="Genomic_DNA"/>
</dbReference>
<dbReference type="InterPro" id="IPR041492">
    <property type="entry name" value="HAD_2"/>
</dbReference>
<dbReference type="InterPro" id="IPR011951">
    <property type="entry name" value="HAD-SF_hydro_IA_YjjG/PynA"/>
</dbReference>
<sequence length="249" mass="27523">MSHKYLLLDADGTFLDFERTEKEALGLLFDHFGIDEGLSSSYHKANSRCWEEFENGLITMEELKERRFDLFFRSQGLDFDAKEASRLYIDELSRHAYYMDGAEEMLSHLAHKHSLSVITNGIAQVQRGRLEALGAMRFFDHVIISEEVGAQKPAKVFFERALALIGARKEDCLVIGDSLTSDIKGAQDAGIDAFHLHLGASASPVDEELWGHGDSFASLLSAVDADQIDVEDQQLVGSDVSAAVAPVGL</sequence>
<dbReference type="InterPro" id="IPR023214">
    <property type="entry name" value="HAD_sf"/>
</dbReference>
<dbReference type="SUPFAM" id="SSF56784">
    <property type="entry name" value="HAD-like"/>
    <property type="match status" value="1"/>
</dbReference>
<gene>
    <name evidence="1" type="ORF">IAC42_07045</name>
</gene>
<dbReference type="Gene3D" id="1.10.150.240">
    <property type="entry name" value="Putative phosphatase, domain 2"/>
    <property type="match status" value="1"/>
</dbReference>
<reference evidence="1" key="2">
    <citation type="journal article" date="2021" name="PeerJ">
        <title>Extensive microbial diversity within the chicken gut microbiome revealed by metagenomics and culture.</title>
        <authorList>
            <person name="Gilroy R."/>
            <person name="Ravi A."/>
            <person name="Getino M."/>
            <person name="Pursley I."/>
            <person name="Horton D.L."/>
            <person name="Alikhan N.F."/>
            <person name="Baker D."/>
            <person name="Gharbi K."/>
            <person name="Hall N."/>
            <person name="Watson M."/>
            <person name="Adriaenssens E.M."/>
            <person name="Foster-Nyarko E."/>
            <person name="Jarju S."/>
            <person name="Secka A."/>
            <person name="Antonio M."/>
            <person name="Oren A."/>
            <person name="Chaudhuri R.R."/>
            <person name="La Ragione R."/>
            <person name="Hildebrand F."/>
            <person name="Pallen M.J."/>
        </authorList>
    </citation>
    <scope>NUCLEOTIDE SEQUENCE</scope>
    <source>
        <strain evidence="1">11167</strain>
    </source>
</reference>
<dbReference type="InterPro" id="IPR052550">
    <property type="entry name" value="Pyrimidine_5'-ntase_YjjG"/>
</dbReference>
<accession>A0A9D9EB14</accession>
<dbReference type="NCBIfam" id="TIGR01549">
    <property type="entry name" value="HAD-SF-IA-v1"/>
    <property type="match status" value="1"/>
</dbReference>
<dbReference type="GO" id="GO:0008253">
    <property type="term" value="F:5'-nucleotidase activity"/>
    <property type="evidence" value="ECO:0007669"/>
    <property type="project" value="InterPro"/>
</dbReference>
<dbReference type="Gene3D" id="3.40.50.1000">
    <property type="entry name" value="HAD superfamily/HAD-like"/>
    <property type="match status" value="1"/>
</dbReference>
<dbReference type="Proteomes" id="UP000823633">
    <property type="component" value="Unassembled WGS sequence"/>
</dbReference>
<protein>
    <submittedName>
        <fullName evidence="1">Noncanonical pyrimidine nucleotidase, YjjG family</fullName>
    </submittedName>
</protein>
<dbReference type="NCBIfam" id="TIGR01509">
    <property type="entry name" value="HAD-SF-IA-v3"/>
    <property type="match status" value="1"/>
</dbReference>
<evidence type="ECO:0000313" key="1">
    <source>
        <dbReference type="EMBL" id="MBO8443500.1"/>
    </source>
</evidence>
<dbReference type="InterPro" id="IPR006439">
    <property type="entry name" value="HAD-SF_hydro_IA"/>
</dbReference>